<dbReference type="OrthoDB" id="550575at2759"/>
<reference evidence="2 3" key="1">
    <citation type="journal article" date="2017" name="Nature">
        <title>The Apostasia genome and the evolution of orchids.</title>
        <authorList>
            <person name="Zhang G.Q."/>
            <person name="Liu K.W."/>
            <person name="Li Z."/>
            <person name="Lohaus R."/>
            <person name="Hsiao Y.Y."/>
            <person name="Niu S.C."/>
            <person name="Wang J.Y."/>
            <person name="Lin Y.C."/>
            <person name="Xu Q."/>
            <person name="Chen L.J."/>
            <person name="Yoshida K."/>
            <person name="Fujiwara S."/>
            <person name="Wang Z.W."/>
            <person name="Zhang Y.Q."/>
            <person name="Mitsuda N."/>
            <person name="Wang M."/>
            <person name="Liu G.H."/>
            <person name="Pecoraro L."/>
            <person name="Huang H.X."/>
            <person name="Xiao X.J."/>
            <person name="Lin M."/>
            <person name="Wu X.Y."/>
            <person name="Wu W.L."/>
            <person name="Chen Y.Y."/>
            <person name="Chang S.B."/>
            <person name="Sakamoto S."/>
            <person name="Ohme-Takagi M."/>
            <person name="Yagi M."/>
            <person name="Zeng S.J."/>
            <person name="Shen C.Y."/>
            <person name="Yeh C.M."/>
            <person name="Luo Y.B."/>
            <person name="Tsai W.C."/>
            <person name="Van de Peer Y."/>
            <person name="Liu Z.J."/>
        </authorList>
    </citation>
    <scope>NUCLEOTIDE SEQUENCE [LARGE SCALE GENOMIC DNA]</scope>
    <source>
        <strain evidence="3">cv. Shenzhen</strain>
        <tissue evidence="2">Stem</tissue>
    </source>
</reference>
<dbReference type="Gene3D" id="3.80.10.10">
    <property type="entry name" value="Ribonuclease Inhibitor"/>
    <property type="match status" value="3"/>
</dbReference>
<dbReference type="PANTHER" id="PTHR34709">
    <property type="entry name" value="OS10G0396666 PROTEIN"/>
    <property type="match status" value="1"/>
</dbReference>
<proteinExistence type="predicted"/>
<dbReference type="InterPro" id="IPR006553">
    <property type="entry name" value="Leu-rich_rpt_Cys-con_subtyp"/>
</dbReference>
<dbReference type="Pfam" id="PF25372">
    <property type="entry name" value="DUF7885"/>
    <property type="match status" value="1"/>
</dbReference>
<dbReference type="SMART" id="SM00367">
    <property type="entry name" value="LRR_CC"/>
    <property type="match status" value="12"/>
</dbReference>
<dbReference type="PANTHER" id="PTHR34709:SF57">
    <property type="entry name" value="F-BOX DOMAIN-CONTAINING PROTEIN"/>
    <property type="match status" value="1"/>
</dbReference>
<name>A0A2I0AA06_9ASPA</name>
<evidence type="ECO:0000259" key="1">
    <source>
        <dbReference type="SMART" id="SM00256"/>
    </source>
</evidence>
<gene>
    <name evidence="2" type="primary">FBL15</name>
    <name evidence="2" type="ORF">AXF42_Ash010271</name>
</gene>
<dbReference type="FunFam" id="3.80.10.10:FF:000357">
    <property type="entry name" value="F-box/LRR-repeat protein 15"/>
    <property type="match status" value="1"/>
</dbReference>
<dbReference type="SUPFAM" id="SSF52058">
    <property type="entry name" value="L domain-like"/>
    <property type="match status" value="1"/>
</dbReference>
<sequence length="1037" mass="113138">MGPNQIGAAGRGIGWSFRDLICVKWDVGWLVPGLGSRFSSDDGIGGSDMAGRRLKAMAQVAKDDSDVDAGVQGGGESEELELRLSLGRWGWGGSSSMRSGRRCWLSRCDLTVGSSSSSEVLASGSRREEDSGEAFSGTMEDAALGDSGLFLTDRSDSDALERDAQHKRAKVLGPEDDAYNIASSSVASETAVLPVMEYQMVIDYFNPIPNASELRYPNSGSHYDGDGSGTSGIDDDYNRMDLTEDLLLLVFSFLSQKDLCKAGATCKQWQVASMHEEFWRCLNFEDTQISQANFETICHRYPNAREVNLFGVPDSDMLVMEAMIALRGLETLCLGKGQLGDGFFNALTDCHRLNSLSIYDTFLGNGFQEISLHHDKLRKLSIVKCRVLRVSIRCPQLKVLTLRRTNMAHALLNCPQLHELDLSSCHKLSDAGIRSAATSCPLLASLDLAFCSCVTDETLREIALSCPSLCVLDASYCPSISLESVRLPLLIDLKLHNCEGITSASISAISHSRILEALQLDNCSLLTSVSLDLPHLQTISLVHCRKFLDLNLRSPVLSYVKVSNCSLLQRINIVSNALQKLVLQKQESLANLSLQCKNLQEVDLSDCESLVNSVCEVFSNGGGCPRLKLLVLDNCESLTTVSLNNNSLLSLSLVGCRAMNVLDLSCPNLLEINLDGCDHLEYASFSPVGLETLNLGICPKLLILQIEAPKMTVLELKGCGVLSQASINCPFLISLDASFCREFLDDSLSRTAASCPQIHSLVLSSCVSIGFDGLSSLHWLQHLTLLDLSYTFLMNLQPVFDTCTQLVILKLSACKYLTDCSLDALYNYGALPTLRELDLSYSSIGQSAISDLLASCTNLVNVNLNGCVYMHQLVWDLSGFHSSGTLVDIASSNLIPLTKDYQTFRSEHRLEVLNCTGCPYIKKVIFPSMACCLHLAKLNLNLSTNLKEVDLACTNLNSLNLSHCSSLEILKLDCPRLTNLQLSGCTILAEEVVAAAISRCCLLETLNVHSCAKIHADLISFRMLCPSLKRIQSNLSA</sequence>
<dbReference type="Pfam" id="PF12937">
    <property type="entry name" value="F-box-like"/>
    <property type="match status" value="1"/>
</dbReference>
<accession>A0A2I0AA06</accession>
<dbReference type="Proteomes" id="UP000236161">
    <property type="component" value="Unassembled WGS sequence"/>
</dbReference>
<dbReference type="InterPro" id="IPR057207">
    <property type="entry name" value="FBXL15_LRR"/>
</dbReference>
<organism evidence="2 3">
    <name type="scientific">Apostasia shenzhenica</name>
    <dbReference type="NCBI Taxonomy" id="1088818"/>
    <lineage>
        <taxon>Eukaryota</taxon>
        <taxon>Viridiplantae</taxon>
        <taxon>Streptophyta</taxon>
        <taxon>Embryophyta</taxon>
        <taxon>Tracheophyta</taxon>
        <taxon>Spermatophyta</taxon>
        <taxon>Magnoliopsida</taxon>
        <taxon>Liliopsida</taxon>
        <taxon>Asparagales</taxon>
        <taxon>Orchidaceae</taxon>
        <taxon>Apostasioideae</taxon>
        <taxon>Apostasia</taxon>
    </lineage>
</organism>
<dbReference type="InterPro" id="IPR032675">
    <property type="entry name" value="LRR_dom_sf"/>
</dbReference>
<feature type="domain" description="F-box" evidence="1">
    <location>
        <begin position="242"/>
        <end position="282"/>
    </location>
</feature>
<dbReference type="EMBL" id="KZ452008">
    <property type="protein sequence ID" value="PKA52374.1"/>
    <property type="molecule type" value="Genomic_DNA"/>
</dbReference>
<evidence type="ECO:0000313" key="3">
    <source>
        <dbReference type="Proteomes" id="UP000236161"/>
    </source>
</evidence>
<dbReference type="InterPro" id="IPR001810">
    <property type="entry name" value="F-box_dom"/>
</dbReference>
<keyword evidence="3" id="KW-1185">Reference proteome</keyword>
<protein>
    <submittedName>
        <fullName evidence="2">F-box/LRR-repeat protein 15</fullName>
    </submittedName>
</protein>
<dbReference type="AlphaFoldDB" id="A0A2I0AA06"/>
<dbReference type="STRING" id="1088818.A0A2I0AA06"/>
<dbReference type="SMART" id="SM00256">
    <property type="entry name" value="FBOX"/>
    <property type="match status" value="1"/>
</dbReference>
<dbReference type="SUPFAM" id="SSF52047">
    <property type="entry name" value="RNI-like"/>
    <property type="match status" value="3"/>
</dbReference>
<dbReference type="InterPro" id="IPR055312">
    <property type="entry name" value="FBL15-like"/>
</dbReference>
<evidence type="ECO:0000313" key="2">
    <source>
        <dbReference type="EMBL" id="PKA52374.1"/>
    </source>
</evidence>